<dbReference type="InterPro" id="IPR029018">
    <property type="entry name" value="Hex-like_dom2"/>
</dbReference>
<evidence type="ECO:0000256" key="1">
    <source>
        <dbReference type="ARBA" id="ARBA00022801"/>
    </source>
</evidence>
<dbReference type="Pfam" id="PF07555">
    <property type="entry name" value="NAGidase"/>
    <property type="match status" value="1"/>
</dbReference>
<keyword evidence="1 3" id="KW-0378">Hydrolase</keyword>
<dbReference type="SUPFAM" id="SSF140657">
    <property type="entry name" value="Hyaluronidase post-catalytic domain-like"/>
    <property type="match status" value="1"/>
</dbReference>
<dbReference type="Pfam" id="PF00754">
    <property type="entry name" value="F5_F8_type_C"/>
    <property type="match status" value="1"/>
</dbReference>
<feature type="region of interest" description="Disordered" evidence="4">
    <location>
        <begin position="813"/>
        <end position="857"/>
    </location>
</feature>
<feature type="active site" description="Proton donor" evidence="3">
    <location>
        <position position="215"/>
    </location>
</feature>
<accession>A0ABW7HZC5</accession>
<feature type="region of interest" description="Disordered" evidence="4">
    <location>
        <begin position="563"/>
        <end position="628"/>
    </location>
</feature>
<dbReference type="Pfam" id="PF02838">
    <property type="entry name" value="Glyco_hydro_20b"/>
    <property type="match status" value="1"/>
</dbReference>
<dbReference type="RefSeq" id="WP_394631314.1">
    <property type="nucleotide sequence ID" value="NZ_JBIHMK010000126.1"/>
</dbReference>
<feature type="domain" description="F5/8 type C" evidence="5">
    <location>
        <begin position="813"/>
        <end position="948"/>
    </location>
</feature>
<comment type="similarity">
    <text evidence="3">Belongs to the glycosyl hydrolase 84 family.</text>
</comment>
<dbReference type="InterPro" id="IPR008979">
    <property type="entry name" value="Galactose-bd-like_sf"/>
</dbReference>
<dbReference type="EMBL" id="JBIHMK010000126">
    <property type="protein sequence ID" value="MFH0251272.1"/>
    <property type="molecule type" value="Genomic_DNA"/>
</dbReference>
<sequence>IAGAARGSDEKTGAAPHPRRPPRDEIPLGAPERGDLPPGGYRLAAGRADGVDGPGGTVALSGVGPDGLFHAAQTLRQLVTTGEGGARITGAVVRDWPASPVRGTTEGFYGEAWPHRDRLAHLDFMGRTKQNRYLYAPGDDAFRQSRWREPYPAERRAQFRELAERARRNHVVLGWAVSPGQSMCLASEGDRRALLRKIDAMAALGVRAFQLRFEDASYTEWHCDADAERYGTGPEAAATAHAELANEVAAHLAKRYGFGRDAVPLSVLPTEFYQDGPTEYRSTLARKLDADVEVAWTGVGVVPAAITGGELAQARTVFRHPLVTMDNYPVNDYAGDRVFLGPYTGREPAVANRSAALLANAMEQATASRLPLFTVADYAWNPRGYRPQESWKAAVEDLAATGGGEREAGSSGERVREALHALAANNSSSVLDEEESAYLTPLLDAFWKARAGEDDEEFAAASDRLRDAFAVLRESPENLAGVAGGALSEEMRPWVRQLARYGRAGRYALDMLAAQRRGDGAGAWKARLELQRLRAEARESGVTVGEDVLPAFVDRALKAADDWSGASGGAEKKTGRSGERVRGGPAPLPGSPPEHAADGDPATAFRAAEEPAPKSGEGDDGSGDSGDELVLRLPRERSLAAVTVQSEPGEGTRAAVEAHVPGEGWRRLGTLSEKGWTEVDTGGLRADAVRLAWQDGSKAPVIHELTPWYSDSPGAGLELSREEANAVIGGEPAAVGARLTGHRPTDVRGRLTVRAPEGFTVRAPRRVTLQRGVPAAPRIEITAGKDVRPGTYRIPVTLTAEGESLRRTLTVRAYPPTGGPDLARGARTGSSADETEDFPASAATDGDPDTRWSSPSKDGQWLRVELDRPARIGEVRLHWQDAYASRYRVQVSADGRAWSTAATVRDGRGGRETVRMDAPADTRYVRIVADERATRFGVSLWSVEAYAVREPEREQEQGREQE</sequence>
<dbReference type="Gene3D" id="1.20.58.460">
    <property type="entry name" value="Hyaluronidase post-catalytic domain-like"/>
    <property type="match status" value="1"/>
</dbReference>
<dbReference type="PANTHER" id="PTHR13170">
    <property type="entry name" value="O-GLCNACASE"/>
    <property type="match status" value="1"/>
</dbReference>
<protein>
    <submittedName>
        <fullName evidence="7">Beta-N-acetylglucosaminidase domain-containing protein</fullName>
    </submittedName>
</protein>
<reference evidence="7 8" key="1">
    <citation type="submission" date="2024-10" db="EMBL/GenBank/DDBJ databases">
        <authorList>
            <person name="Cho J.-C."/>
        </authorList>
    </citation>
    <scope>NUCLEOTIDE SEQUENCE [LARGE SCALE GENOMIC DNA]</scope>
    <source>
        <strain evidence="7 8">KCTC29696</strain>
    </source>
</reference>
<dbReference type="PROSITE" id="PS50022">
    <property type="entry name" value="FA58C_3"/>
    <property type="match status" value="1"/>
</dbReference>
<evidence type="ECO:0000259" key="6">
    <source>
        <dbReference type="PROSITE" id="PS52009"/>
    </source>
</evidence>
<dbReference type="InterPro" id="IPR051822">
    <property type="entry name" value="Glycosyl_Hydrolase_84"/>
</dbReference>
<gene>
    <name evidence="7" type="ORF">ACG5V6_24030</name>
</gene>
<keyword evidence="2 3" id="KW-0326">Glycosidase</keyword>
<dbReference type="PANTHER" id="PTHR13170:SF16">
    <property type="entry name" value="PROTEIN O-GLCNACASE"/>
    <property type="match status" value="1"/>
</dbReference>
<evidence type="ECO:0000256" key="4">
    <source>
        <dbReference type="SAM" id="MobiDB-lite"/>
    </source>
</evidence>
<dbReference type="SUPFAM" id="SSF49785">
    <property type="entry name" value="Galactose-binding domain-like"/>
    <property type="match status" value="1"/>
</dbReference>
<dbReference type="Proteomes" id="UP001607069">
    <property type="component" value="Unassembled WGS sequence"/>
</dbReference>
<dbReference type="Pfam" id="PF21774">
    <property type="entry name" value="NagJ_C"/>
    <property type="match status" value="1"/>
</dbReference>
<dbReference type="InterPro" id="IPR049019">
    <property type="entry name" value="NagJ-like_helical"/>
</dbReference>
<feature type="domain" description="GH84" evidence="6">
    <location>
        <begin position="100"/>
        <end position="383"/>
    </location>
</feature>
<dbReference type="InterPro" id="IPR015882">
    <property type="entry name" value="HEX_bac_N"/>
</dbReference>
<proteinExistence type="inferred from homology"/>
<evidence type="ECO:0000256" key="2">
    <source>
        <dbReference type="ARBA" id="ARBA00023295"/>
    </source>
</evidence>
<dbReference type="PROSITE" id="PS52009">
    <property type="entry name" value="GH84"/>
    <property type="match status" value="1"/>
</dbReference>
<name>A0ABW7HZC5_9ACTN</name>
<dbReference type="Gene3D" id="3.30.379.10">
    <property type="entry name" value="Chitobiase/beta-hexosaminidase domain 2-like"/>
    <property type="match status" value="1"/>
</dbReference>
<dbReference type="InterPro" id="IPR000421">
    <property type="entry name" value="FA58C"/>
</dbReference>
<feature type="region of interest" description="Disordered" evidence="4">
    <location>
        <begin position="1"/>
        <end position="49"/>
    </location>
</feature>
<dbReference type="InterPro" id="IPR013783">
    <property type="entry name" value="Ig-like_fold"/>
</dbReference>
<keyword evidence="8" id="KW-1185">Reference proteome</keyword>
<dbReference type="Gene3D" id="2.60.40.10">
    <property type="entry name" value="Immunoglobulins"/>
    <property type="match status" value="1"/>
</dbReference>
<feature type="compositionally biased region" description="Basic and acidic residues" evidence="4">
    <location>
        <begin position="570"/>
        <end position="582"/>
    </location>
</feature>
<dbReference type="SUPFAM" id="SSF51445">
    <property type="entry name" value="(Trans)glycosidases"/>
    <property type="match status" value="1"/>
</dbReference>
<evidence type="ECO:0000259" key="5">
    <source>
        <dbReference type="PROSITE" id="PS50022"/>
    </source>
</evidence>
<evidence type="ECO:0000313" key="8">
    <source>
        <dbReference type="Proteomes" id="UP001607069"/>
    </source>
</evidence>
<evidence type="ECO:0000313" key="7">
    <source>
        <dbReference type="EMBL" id="MFH0251272.1"/>
    </source>
</evidence>
<dbReference type="InterPro" id="IPR011496">
    <property type="entry name" value="O-GlcNAcase_cat"/>
</dbReference>
<dbReference type="InterPro" id="IPR017853">
    <property type="entry name" value="GH"/>
</dbReference>
<dbReference type="Gene3D" id="3.20.20.80">
    <property type="entry name" value="Glycosidases"/>
    <property type="match status" value="1"/>
</dbReference>
<dbReference type="SUPFAM" id="SSF55545">
    <property type="entry name" value="beta-N-acetylhexosaminidase-like domain"/>
    <property type="match status" value="1"/>
</dbReference>
<organism evidence="7 8">
    <name type="scientific">Streptomyces chitinivorans</name>
    <dbReference type="NCBI Taxonomy" id="1257027"/>
    <lineage>
        <taxon>Bacteria</taxon>
        <taxon>Bacillati</taxon>
        <taxon>Actinomycetota</taxon>
        <taxon>Actinomycetes</taxon>
        <taxon>Kitasatosporales</taxon>
        <taxon>Streptomycetaceae</taxon>
        <taxon>Streptomyces</taxon>
    </lineage>
</organism>
<dbReference type="Gene3D" id="2.60.120.260">
    <property type="entry name" value="Galactose-binding domain-like"/>
    <property type="match status" value="1"/>
</dbReference>
<evidence type="ECO:0000256" key="3">
    <source>
        <dbReference type="PROSITE-ProRule" id="PRU01353"/>
    </source>
</evidence>
<comment type="caution">
    <text evidence="7">The sequence shown here is derived from an EMBL/GenBank/DDBJ whole genome shotgun (WGS) entry which is preliminary data.</text>
</comment>
<feature type="compositionally biased region" description="Acidic residues" evidence="4">
    <location>
        <begin position="618"/>
        <end position="627"/>
    </location>
</feature>
<feature type="non-terminal residue" evidence="7">
    <location>
        <position position="1"/>
    </location>
</feature>